<name>A0A2K3KKQ7_TRIPR</name>
<dbReference type="EMBL" id="ASHM01100296">
    <property type="protein sequence ID" value="PNX66856.1"/>
    <property type="molecule type" value="Genomic_DNA"/>
</dbReference>
<accession>A0A2K3KKQ7</accession>
<protein>
    <submittedName>
        <fullName evidence="1">Uncharacterized protein</fullName>
    </submittedName>
</protein>
<reference evidence="1 2" key="2">
    <citation type="journal article" date="2017" name="Front. Plant Sci.">
        <title>Gene Classification and Mining of Molecular Markers Useful in Red Clover (Trifolium pratense) Breeding.</title>
        <authorList>
            <person name="Istvanek J."/>
            <person name="Dluhosova J."/>
            <person name="Dluhos P."/>
            <person name="Patkova L."/>
            <person name="Nedelnik J."/>
            <person name="Repkova J."/>
        </authorList>
    </citation>
    <scope>NUCLEOTIDE SEQUENCE [LARGE SCALE GENOMIC DNA]</scope>
    <source>
        <strain evidence="2">cv. Tatra</strain>
        <tissue evidence="1">Young leaves</tissue>
    </source>
</reference>
<organism evidence="1 2">
    <name type="scientific">Trifolium pratense</name>
    <name type="common">Red clover</name>
    <dbReference type="NCBI Taxonomy" id="57577"/>
    <lineage>
        <taxon>Eukaryota</taxon>
        <taxon>Viridiplantae</taxon>
        <taxon>Streptophyta</taxon>
        <taxon>Embryophyta</taxon>
        <taxon>Tracheophyta</taxon>
        <taxon>Spermatophyta</taxon>
        <taxon>Magnoliopsida</taxon>
        <taxon>eudicotyledons</taxon>
        <taxon>Gunneridae</taxon>
        <taxon>Pentapetalae</taxon>
        <taxon>rosids</taxon>
        <taxon>fabids</taxon>
        <taxon>Fabales</taxon>
        <taxon>Fabaceae</taxon>
        <taxon>Papilionoideae</taxon>
        <taxon>50 kb inversion clade</taxon>
        <taxon>NPAAA clade</taxon>
        <taxon>Hologalegina</taxon>
        <taxon>IRL clade</taxon>
        <taxon>Trifolieae</taxon>
        <taxon>Trifolium</taxon>
    </lineage>
</organism>
<proteinExistence type="predicted"/>
<evidence type="ECO:0000313" key="2">
    <source>
        <dbReference type="Proteomes" id="UP000236291"/>
    </source>
</evidence>
<evidence type="ECO:0000313" key="1">
    <source>
        <dbReference type="EMBL" id="PNX66856.1"/>
    </source>
</evidence>
<comment type="caution">
    <text evidence="1">The sequence shown here is derived from an EMBL/GenBank/DDBJ whole genome shotgun (WGS) entry which is preliminary data.</text>
</comment>
<dbReference type="Proteomes" id="UP000236291">
    <property type="component" value="Unassembled WGS sequence"/>
</dbReference>
<sequence>MVDWSRISSHSIVRPSMDCAAAMVTDLWLRIEVEVIQSRSQALNVNFRSKKSNLCTGSSVSFYNFINLHHAQALAPWRKEAVTPAQWRRPLAPRRSFQIKSNFLDVHLAPCAASLRHGAAHRVQIFLFKL</sequence>
<gene>
    <name evidence="1" type="ORF">L195_g055316</name>
</gene>
<dbReference type="AlphaFoldDB" id="A0A2K3KKQ7"/>
<reference evidence="1 2" key="1">
    <citation type="journal article" date="2014" name="Am. J. Bot.">
        <title>Genome assembly and annotation for red clover (Trifolium pratense; Fabaceae).</title>
        <authorList>
            <person name="Istvanek J."/>
            <person name="Jaros M."/>
            <person name="Krenek A."/>
            <person name="Repkova J."/>
        </authorList>
    </citation>
    <scope>NUCLEOTIDE SEQUENCE [LARGE SCALE GENOMIC DNA]</scope>
    <source>
        <strain evidence="2">cv. Tatra</strain>
        <tissue evidence="1">Young leaves</tissue>
    </source>
</reference>